<reference evidence="3" key="1">
    <citation type="submission" date="2022-11" db="EMBL/GenBank/DDBJ databases">
        <title>Draft genome sequence of Sellimonas catena strain 18CBH55.</title>
        <authorList>
            <person name="Atsushi H."/>
            <person name="Moriya O."/>
            <person name="Mitsuo S."/>
        </authorList>
    </citation>
    <scope>NUCLEOTIDE SEQUENCE</scope>
    <source>
        <strain evidence="3">18CBH55</strain>
    </source>
</reference>
<dbReference type="EMBL" id="BSCH01000030">
    <property type="protein sequence ID" value="GLG91936.1"/>
    <property type="molecule type" value="Genomic_DNA"/>
</dbReference>
<evidence type="ECO:0008006" key="5">
    <source>
        <dbReference type="Google" id="ProtNLM"/>
    </source>
</evidence>
<feature type="region of interest" description="Disordered" evidence="1">
    <location>
        <begin position="28"/>
        <end position="51"/>
    </location>
</feature>
<feature type="chain" id="PRO_5040968892" description="Lipocalin-like domain-containing protein" evidence="2">
    <location>
        <begin position="21"/>
        <end position="160"/>
    </location>
</feature>
<evidence type="ECO:0000256" key="1">
    <source>
        <dbReference type="SAM" id="MobiDB-lite"/>
    </source>
</evidence>
<reference evidence="3" key="2">
    <citation type="submission" date="2022-11" db="EMBL/GenBank/DDBJ databases">
        <title>Draft genome sequence of Sellimonas catena strain 18CBH55.</title>
        <authorList>
            <person name="Hisatomi A."/>
            <person name="Ohkuma M."/>
            <person name="Sakamoto M."/>
        </authorList>
    </citation>
    <scope>NUCLEOTIDE SEQUENCE</scope>
    <source>
        <strain evidence="3">18CBH55</strain>
    </source>
</reference>
<name>A0A9W6CE03_9FIRM</name>
<accession>A0A9W6CE03</accession>
<keyword evidence="2" id="KW-0732">Signal</keyword>
<feature type="compositionally biased region" description="Polar residues" evidence="1">
    <location>
        <begin position="28"/>
        <end position="48"/>
    </location>
</feature>
<organism evidence="3 4">
    <name type="scientific">Sellimonas catena</name>
    <dbReference type="NCBI Taxonomy" id="2994035"/>
    <lineage>
        <taxon>Bacteria</taxon>
        <taxon>Bacillati</taxon>
        <taxon>Bacillota</taxon>
        <taxon>Clostridia</taxon>
        <taxon>Lachnospirales</taxon>
        <taxon>Lachnospiraceae</taxon>
        <taxon>Sellimonas</taxon>
    </lineage>
</organism>
<evidence type="ECO:0000313" key="3">
    <source>
        <dbReference type="EMBL" id="GLG91936.1"/>
    </source>
</evidence>
<dbReference type="Proteomes" id="UP001145094">
    <property type="component" value="Unassembled WGS sequence"/>
</dbReference>
<sequence length="160" mass="16988">MKRKTISKFILVGLCVFALAGCGKQVTDVPQTPAQTTNENSSSNTAGNTDEMLDSATLSGSVLDFTDNSCSVSPDELIDNGAGMKSSADGYENEDTAVTVNYNSDCTFVIATLNGKTNSITNTTDGSASDVKKQSQIFVYGDYADTYTLNADKVIIARYE</sequence>
<evidence type="ECO:0000256" key="2">
    <source>
        <dbReference type="SAM" id="SignalP"/>
    </source>
</evidence>
<evidence type="ECO:0000313" key="4">
    <source>
        <dbReference type="Proteomes" id="UP001145094"/>
    </source>
</evidence>
<dbReference type="PROSITE" id="PS51257">
    <property type="entry name" value="PROKAR_LIPOPROTEIN"/>
    <property type="match status" value="1"/>
</dbReference>
<protein>
    <recommendedName>
        <fullName evidence="5">Lipocalin-like domain-containing protein</fullName>
    </recommendedName>
</protein>
<gene>
    <name evidence="3" type="ORF">Selli2_33630</name>
</gene>
<dbReference type="RefSeq" id="WP_281845917.1">
    <property type="nucleotide sequence ID" value="NZ_BSCH01000030.1"/>
</dbReference>
<dbReference type="AlphaFoldDB" id="A0A9W6CE03"/>
<reference evidence="3" key="3">
    <citation type="journal article" date="2023" name="Int. J. Syst. Evol. Microbiol.">
        <title>Sellimonas catena sp. nov., isolated from human faeces.</title>
        <authorList>
            <person name="Hisatomi A."/>
            <person name="Ohkuma M."/>
            <person name="Sakamoto M."/>
        </authorList>
    </citation>
    <scope>NUCLEOTIDE SEQUENCE</scope>
    <source>
        <strain evidence="3">18CBH55</strain>
    </source>
</reference>
<feature type="signal peptide" evidence="2">
    <location>
        <begin position="1"/>
        <end position="20"/>
    </location>
</feature>
<comment type="caution">
    <text evidence="3">The sequence shown here is derived from an EMBL/GenBank/DDBJ whole genome shotgun (WGS) entry which is preliminary data.</text>
</comment>
<proteinExistence type="predicted"/>